<reference evidence="2 3" key="1">
    <citation type="submission" date="2019-04" db="EMBL/GenBank/DDBJ databases">
        <title>High contiguity whole genome sequence and gene annotation resource for two Venturia nashicola isolates.</title>
        <authorList>
            <person name="Prokchorchik M."/>
            <person name="Won K."/>
            <person name="Lee Y."/>
            <person name="Choi E.D."/>
            <person name="Segonzac C."/>
            <person name="Sohn K.H."/>
        </authorList>
    </citation>
    <scope>NUCLEOTIDE SEQUENCE [LARGE SCALE GENOMIC DNA]</scope>
    <source>
        <strain evidence="2 3">PRI2</strain>
    </source>
</reference>
<evidence type="ECO:0000313" key="2">
    <source>
        <dbReference type="EMBL" id="TID19425.1"/>
    </source>
</evidence>
<comment type="caution">
    <text evidence="2">The sequence shown here is derived from an EMBL/GenBank/DDBJ whole genome shotgun (WGS) entry which is preliminary data.</text>
</comment>
<name>A0A4Z1NXC2_9PEZI</name>
<sequence>MLKRIAATDSRRATLPGGGQVIRGLGGRGRGRSLLDARRAPVASDECRGESWIIAQERGSTRAGVDRSQHAVLLGTLGSITYKAPTLTLSSWHLASTNAHLVASTNAHLVASTNPHLVASGIHQPSSRAIDAPQSKPSSSKDPVPTTQSAPCGDCRLIQLLARSSRLGVDSGERPLTQTNQPSTTPST</sequence>
<feature type="compositionally biased region" description="Low complexity" evidence="1">
    <location>
        <begin position="177"/>
        <end position="188"/>
    </location>
</feature>
<feature type="region of interest" description="Disordered" evidence="1">
    <location>
        <begin position="166"/>
        <end position="188"/>
    </location>
</feature>
<accession>A0A4Z1NXC2</accession>
<dbReference type="AlphaFoldDB" id="A0A4Z1NXC2"/>
<gene>
    <name evidence="2" type="ORF">E6O75_ATG06763</name>
</gene>
<evidence type="ECO:0000313" key="3">
    <source>
        <dbReference type="Proteomes" id="UP000298493"/>
    </source>
</evidence>
<keyword evidence="3" id="KW-1185">Reference proteome</keyword>
<evidence type="ECO:0000256" key="1">
    <source>
        <dbReference type="SAM" id="MobiDB-lite"/>
    </source>
</evidence>
<feature type="region of interest" description="Disordered" evidence="1">
    <location>
        <begin position="124"/>
        <end position="152"/>
    </location>
</feature>
<dbReference type="Proteomes" id="UP000298493">
    <property type="component" value="Unassembled WGS sequence"/>
</dbReference>
<dbReference type="EMBL" id="SNSC02000012">
    <property type="protein sequence ID" value="TID19425.1"/>
    <property type="molecule type" value="Genomic_DNA"/>
</dbReference>
<protein>
    <submittedName>
        <fullName evidence="2">Uncharacterized protein</fullName>
    </submittedName>
</protein>
<organism evidence="2 3">
    <name type="scientific">Venturia nashicola</name>
    <dbReference type="NCBI Taxonomy" id="86259"/>
    <lineage>
        <taxon>Eukaryota</taxon>
        <taxon>Fungi</taxon>
        <taxon>Dikarya</taxon>
        <taxon>Ascomycota</taxon>
        <taxon>Pezizomycotina</taxon>
        <taxon>Dothideomycetes</taxon>
        <taxon>Pleosporomycetidae</taxon>
        <taxon>Venturiales</taxon>
        <taxon>Venturiaceae</taxon>
        <taxon>Venturia</taxon>
    </lineage>
</organism>
<feature type="compositionally biased region" description="Polar residues" evidence="1">
    <location>
        <begin position="135"/>
        <end position="150"/>
    </location>
</feature>
<proteinExistence type="predicted"/>